<dbReference type="Gene3D" id="3.90.245.10">
    <property type="entry name" value="Ribonucleoside hydrolase-like"/>
    <property type="match status" value="1"/>
</dbReference>
<dbReference type="Proteomes" id="UP001231924">
    <property type="component" value="Unassembled WGS sequence"/>
</dbReference>
<feature type="domain" description="Inosine/uridine-preferring nucleoside hydrolase" evidence="3">
    <location>
        <begin position="45"/>
        <end position="296"/>
    </location>
</feature>
<gene>
    <name evidence="4" type="ORF">QRT03_31315</name>
</gene>
<protein>
    <submittedName>
        <fullName evidence="4">Nucleoside hydrolase</fullName>
    </submittedName>
</protein>
<dbReference type="RefSeq" id="WP_286057096.1">
    <property type="nucleotide sequence ID" value="NZ_JASVWF010000011.1"/>
</dbReference>
<dbReference type="InterPro" id="IPR036452">
    <property type="entry name" value="Ribo_hydro-like"/>
</dbReference>
<evidence type="ECO:0000256" key="1">
    <source>
        <dbReference type="ARBA" id="ARBA00022801"/>
    </source>
</evidence>
<dbReference type="Pfam" id="PF01156">
    <property type="entry name" value="IU_nuc_hydro"/>
    <property type="match status" value="1"/>
</dbReference>
<evidence type="ECO:0000259" key="3">
    <source>
        <dbReference type="Pfam" id="PF01156"/>
    </source>
</evidence>
<sequence>MSDADPTPAADLASAADELEAQQAVLAALGMSTAPWPVDLTTAPMIVDTDMGSDADDALALAAAAFAVPELALVVTGDETGPAAGGYGQRARAVGWLLGACGRGEVPVVAGAALSDVDCFVLEGAIPVQVPAADTDLMGAVRALAARSGGPLRWVGMAPMSNLARVVAEAPEIAARLHVTQMGAAINYRDPARAEHNVRLDVEAARAVVDAAGDGRLAGLELVISDVTFTPAIEIGVGHPLYRALAGHPAPWAQVLTTSLDCWFTHPRGYAHSMQHDALTLSAALELPFVMSSPGQAELDDVGRLIENGPAAAARWPVQVARSADYLAFMSWLERVLLSGTPSASSEPLAGARVGRG</sequence>
<dbReference type="PANTHER" id="PTHR12304:SF4">
    <property type="entry name" value="URIDINE NUCLEOSIDASE"/>
    <property type="match status" value="1"/>
</dbReference>
<evidence type="ECO:0000313" key="4">
    <source>
        <dbReference type="EMBL" id="MDL5160493.1"/>
    </source>
</evidence>
<keyword evidence="2" id="KW-0326">Glycosidase</keyword>
<dbReference type="EMBL" id="JASVWF010000011">
    <property type="protein sequence ID" value="MDL5160493.1"/>
    <property type="molecule type" value="Genomic_DNA"/>
</dbReference>
<proteinExistence type="predicted"/>
<evidence type="ECO:0000313" key="5">
    <source>
        <dbReference type="Proteomes" id="UP001231924"/>
    </source>
</evidence>
<reference evidence="4 5" key="1">
    <citation type="submission" date="2023-06" db="EMBL/GenBank/DDBJ databases">
        <title>Actinomycetospora Odt1-22.</title>
        <authorList>
            <person name="Supong K."/>
        </authorList>
    </citation>
    <scope>NUCLEOTIDE SEQUENCE [LARGE SCALE GENOMIC DNA]</scope>
    <source>
        <strain evidence="4 5">Odt1-22</strain>
    </source>
</reference>
<organism evidence="4 5">
    <name type="scientific">Actinomycetospora termitidis</name>
    <dbReference type="NCBI Taxonomy" id="3053470"/>
    <lineage>
        <taxon>Bacteria</taxon>
        <taxon>Bacillati</taxon>
        <taxon>Actinomycetota</taxon>
        <taxon>Actinomycetes</taxon>
        <taxon>Pseudonocardiales</taxon>
        <taxon>Pseudonocardiaceae</taxon>
        <taxon>Actinomycetospora</taxon>
    </lineage>
</organism>
<keyword evidence="1 4" id="KW-0378">Hydrolase</keyword>
<keyword evidence="5" id="KW-1185">Reference proteome</keyword>
<name>A0ABT7MII5_9PSEU</name>
<accession>A0ABT7MII5</accession>
<dbReference type="InterPro" id="IPR001910">
    <property type="entry name" value="Inosine/uridine_hydrolase_dom"/>
</dbReference>
<dbReference type="PANTHER" id="PTHR12304">
    <property type="entry name" value="INOSINE-URIDINE PREFERRING NUCLEOSIDE HYDROLASE"/>
    <property type="match status" value="1"/>
</dbReference>
<dbReference type="SUPFAM" id="SSF53590">
    <property type="entry name" value="Nucleoside hydrolase"/>
    <property type="match status" value="1"/>
</dbReference>
<dbReference type="InterPro" id="IPR023186">
    <property type="entry name" value="IUNH"/>
</dbReference>
<dbReference type="GO" id="GO:0016787">
    <property type="term" value="F:hydrolase activity"/>
    <property type="evidence" value="ECO:0007669"/>
    <property type="project" value="UniProtKB-KW"/>
</dbReference>
<evidence type="ECO:0000256" key="2">
    <source>
        <dbReference type="ARBA" id="ARBA00023295"/>
    </source>
</evidence>
<comment type="caution">
    <text evidence="4">The sequence shown here is derived from an EMBL/GenBank/DDBJ whole genome shotgun (WGS) entry which is preliminary data.</text>
</comment>